<dbReference type="RefSeq" id="WP_099642473.1">
    <property type="nucleotide sequence ID" value="NZ_JAQPZX010000003.1"/>
</dbReference>
<keyword evidence="3" id="KW-1185">Reference proteome</keyword>
<dbReference type="GO" id="GO:0016301">
    <property type="term" value="F:kinase activity"/>
    <property type="evidence" value="ECO:0007669"/>
    <property type="project" value="UniProtKB-KW"/>
</dbReference>
<dbReference type="AlphaFoldDB" id="A0A2A5JPK9"/>
<name>A0A2A5JPK9_PSEO7</name>
<reference evidence="3" key="1">
    <citation type="journal article" date="2019" name="Genome Announc.">
        <title>Draft Genome Sequence of Pseudoalteromonas piscicida Strain 36Y ROTHPW, an Hypersaline Seawater Isolate from the South Coast of Sonora, Mexico.</title>
        <authorList>
            <person name="Sanchez-Diaz R."/>
            <person name="Molina-Garza Z.J."/>
            <person name="Cruz-Suarez L.E."/>
            <person name="Selvin J."/>
            <person name="Kiran G.S."/>
            <person name="Ibarra-Gamez J.C."/>
            <person name="Gomez-Gil B."/>
            <person name="Galaviz-Silva L."/>
        </authorList>
    </citation>
    <scope>NUCLEOTIDE SEQUENCE [LARGE SCALE GENOMIC DNA]</scope>
    <source>
        <strain evidence="3">36Y_RITHPW</strain>
    </source>
</reference>
<protein>
    <submittedName>
        <fullName evidence="2">Histidine kinase</fullName>
    </submittedName>
</protein>
<dbReference type="Pfam" id="PF01590">
    <property type="entry name" value="GAF"/>
    <property type="match status" value="1"/>
</dbReference>
<dbReference type="OrthoDB" id="9812358at2"/>
<dbReference type="PANTHER" id="PTHR43102">
    <property type="entry name" value="SLR1143 PROTEIN"/>
    <property type="match status" value="1"/>
</dbReference>
<keyword evidence="2" id="KW-0418">Kinase</keyword>
<evidence type="ECO:0000313" key="2">
    <source>
        <dbReference type="EMBL" id="PCK31366.1"/>
    </source>
</evidence>
<comment type="caution">
    <text evidence="2">The sequence shown here is derived from an EMBL/GenBank/DDBJ whole genome shotgun (WGS) entry which is preliminary data.</text>
</comment>
<dbReference type="SUPFAM" id="SSF55781">
    <property type="entry name" value="GAF domain-like"/>
    <property type="match status" value="1"/>
</dbReference>
<evidence type="ECO:0000259" key="1">
    <source>
        <dbReference type="SMART" id="SM00065"/>
    </source>
</evidence>
<dbReference type="InterPro" id="IPR029016">
    <property type="entry name" value="GAF-like_dom_sf"/>
</dbReference>
<feature type="domain" description="GAF" evidence="1">
    <location>
        <begin position="26"/>
        <end position="162"/>
    </location>
</feature>
<dbReference type="Gene3D" id="3.30.450.40">
    <property type="match status" value="1"/>
</dbReference>
<organism evidence="2 3">
    <name type="scientific">Pseudoalteromonas piscicida</name>
    <dbReference type="NCBI Taxonomy" id="43662"/>
    <lineage>
        <taxon>Bacteria</taxon>
        <taxon>Pseudomonadati</taxon>
        <taxon>Pseudomonadota</taxon>
        <taxon>Gammaproteobacteria</taxon>
        <taxon>Alteromonadales</taxon>
        <taxon>Pseudoalteromonadaceae</taxon>
        <taxon>Pseudoalteromonas</taxon>
    </lineage>
</organism>
<gene>
    <name evidence="2" type="ORF">CEX98_12870</name>
</gene>
<evidence type="ECO:0000313" key="3">
    <source>
        <dbReference type="Proteomes" id="UP000228621"/>
    </source>
</evidence>
<keyword evidence="2" id="KW-0808">Transferase</keyword>
<proteinExistence type="predicted"/>
<sequence>MKTPKLPENEDSRLQALRELGVLDTEPEHALDRLTQFTAHVFDVPIALISLVDKDRQWFKSRFGLEAQQTPRDISFCGHAILEDKVFVVPNATTDIRFRDNPLVQHAPYIRFYAGAPLTTSSGLNIGTVCIIDLEPRQFSDGDCDILKRLSEDIVRLLEKSNVL</sequence>
<dbReference type="EMBL" id="NKHF01000056">
    <property type="protein sequence ID" value="PCK31366.1"/>
    <property type="molecule type" value="Genomic_DNA"/>
</dbReference>
<accession>A0A2A5JPK9</accession>
<dbReference type="SMART" id="SM00065">
    <property type="entry name" value="GAF"/>
    <property type="match status" value="1"/>
</dbReference>
<dbReference type="Proteomes" id="UP000228621">
    <property type="component" value="Unassembled WGS sequence"/>
</dbReference>
<dbReference type="InterPro" id="IPR003018">
    <property type="entry name" value="GAF"/>
</dbReference>
<dbReference type="PANTHER" id="PTHR43102:SF2">
    <property type="entry name" value="GAF DOMAIN-CONTAINING PROTEIN"/>
    <property type="match status" value="1"/>
</dbReference>